<comment type="subcellular location">
    <subcellularLocation>
        <location evidence="1">Periplasm</location>
    </subcellularLocation>
</comment>
<sequence length="436" mass="48042">MSENINDPVNPGRRSVVAGLAAGTVAVAAGLPEPVAAQSGSTAWGWPQPYQKVSDKSVAWLKDKGWWPLGLGWQPPWSGQNAVMAVLDKQGFLAQRGLESKLTAFTSGPALNEVFISTRIQVGVGGNFPLNSLVDNKIPLKVISIICPNLRHHVIVPPDSPLKSVKDFKGGKNGEPYVIGIATGSSSEFYFQMMAGLNGINIGKDVVLKNMPPPEQLLMPKGIDAVVPWDYTCSLMLNERKNGRSIDVSYAYNIYQGSIYVRQELVDNVPDVVQALTDAIVEATLWLRLNVEPAVNAMMEDANLKNAPRTLLTQQLIEYNNWYKPTYLYPIADFWAKENERIAKWLFDNKRLKTAFTQKDFSSVFAPQFMKATFDRLGWKIPTVPPTVPAGWAGKLGELPYPAYDTILTMKGPQAFPEKGDLTKPFTFNGQTVTPA</sequence>
<evidence type="ECO:0000313" key="5">
    <source>
        <dbReference type="EMBL" id="AGC71996.1"/>
    </source>
</evidence>
<dbReference type="InterPro" id="IPR006311">
    <property type="entry name" value="TAT_signal"/>
</dbReference>
<dbReference type="SUPFAM" id="SSF53850">
    <property type="entry name" value="Periplasmic binding protein-like II"/>
    <property type="match status" value="1"/>
</dbReference>
<evidence type="ECO:0000256" key="2">
    <source>
        <dbReference type="ARBA" id="ARBA00010742"/>
    </source>
</evidence>
<accession>L7VX73</accession>
<dbReference type="Gene3D" id="3.40.190.10">
    <property type="entry name" value="Periplasmic binding protein-like II"/>
    <property type="match status" value="2"/>
</dbReference>
<organism evidence="5">
    <name type="scientific">uncultured bacterium A1Q1_fos_36</name>
    <dbReference type="NCBI Taxonomy" id="1256573"/>
    <lineage>
        <taxon>Bacteria</taxon>
        <taxon>environmental samples</taxon>
    </lineage>
</organism>
<dbReference type="PANTHER" id="PTHR30024:SF47">
    <property type="entry name" value="TAURINE-BINDING PERIPLASMIC PROTEIN"/>
    <property type="match status" value="1"/>
</dbReference>
<dbReference type="GO" id="GO:0042918">
    <property type="term" value="P:alkanesulfonate transmembrane transport"/>
    <property type="evidence" value="ECO:0007669"/>
    <property type="project" value="TreeGrafter"/>
</dbReference>
<comment type="similarity">
    <text evidence="2">Belongs to the bacterial solute-binding protein SsuA/TauA family.</text>
</comment>
<dbReference type="InterPro" id="IPR015168">
    <property type="entry name" value="SsuA/THI5"/>
</dbReference>
<evidence type="ECO:0000256" key="1">
    <source>
        <dbReference type="ARBA" id="ARBA00004418"/>
    </source>
</evidence>
<dbReference type="AlphaFoldDB" id="L7VX73"/>
<feature type="domain" description="SsuA/THI5-like" evidence="4">
    <location>
        <begin position="88"/>
        <end position="286"/>
    </location>
</feature>
<proteinExistence type="inferred from homology"/>
<dbReference type="EMBL" id="JX649889">
    <property type="protein sequence ID" value="AGC71996.1"/>
    <property type="molecule type" value="Genomic_DNA"/>
</dbReference>
<dbReference type="Pfam" id="PF09084">
    <property type="entry name" value="NMT1"/>
    <property type="match status" value="1"/>
</dbReference>
<reference evidence="5" key="1">
    <citation type="submission" date="2012-09" db="EMBL/GenBank/DDBJ databases">
        <title>Metagenomic Characterization of a Microbial Community in Wastewater Detects High Levels of Antibiotic Resistance.</title>
        <authorList>
            <person name="Abrams M."/>
            <person name="Caldwell A."/>
            <person name="Vandaei E."/>
            <person name="Lee W."/>
            <person name="Perrott J."/>
            <person name="Khan S.Y."/>
            <person name="Ta J."/>
            <person name="Romero D."/>
            <person name="Nguyen V."/>
            <person name="Pourmand N."/>
            <person name="Ouverney C.C."/>
        </authorList>
    </citation>
    <scope>NUCLEOTIDE SEQUENCE</scope>
</reference>
<keyword evidence="3" id="KW-0732">Signal</keyword>
<dbReference type="PANTHER" id="PTHR30024">
    <property type="entry name" value="ALIPHATIC SULFONATES-BINDING PROTEIN-RELATED"/>
    <property type="match status" value="1"/>
</dbReference>
<name>L7VX73_9BACT</name>
<dbReference type="PROSITE" id="PS51318">
    <property type="entry name" value="TAT"/>
    <property type="match status" value="1"/>
</dbReference>
<evidence type="ECO:0000259" key="4">
    <source>
        <dbReference type="Pfam" id="PF09084"/>
    </source>
</evidence>
<dbReference type="GO" id="GO:0042597">
    <property type="term" value="C:periplasmic space"/>
    <property type="evidence" value="ECO:0007669"/>
    <property type="project" value="UniProtKB-SubCell"/>
</dbReference>
<protein>
    <recommendedName>
        <fullName evidence="4">SsuA/THI5-like domain-containing protein</fullName>
    </recommendedName>
</protein>
<evidence type="ECO:0000256" key="3">
    <source>
        <dbReference type="ARBA" id="ARBA00022729"/>
    </source>
</evidence>